<feature type="domain" description="Cytochrome c" evidence="7">
    <location>
        <begin position="118"/>
        <end position="197"/>
    </location>
</feature>
<evidence type="ECO:0000256" key="3">
    <source>
        <dbReference type="ARBA" id="ARBA00023004"/>
    </source>
</evidence>
<organism evidence="8 9">
    <name type="scientific">Longimonas halophila</name>
    <dbReference type="NCBI Taxonomy" id="1469170"/>
    <lineage>
        <taxon>Bacteria</taxon>
        <taxon>Pseudomonadati</taxon>
        <taxon>Rhodothermota</taxon>
        <taxon>Rhodothermia</taxon>
        <taxon>Rhodothermales</taxon>
        <taxon>Salisaetaceae</taxon>
        <taxon>Longimonas</taxon>
    </lineage>
</organism>
<dbReference type="PANTHER" id="PTHR33751:SF1">
    <property type="entry name" value="CBB3-TYPE CYTOCHROME C OXIDASE SUBUNIT FIXP"/>
    <property type="match status" value="1"/>
</dbReference>
<dbReference type="InterPro" id="IPR032858">
    <property type="entry name" value="CcoP_N"/>
</dbReference>
<keyword evidence="3 4" id="KW-0408">Iron</keyword>
<dbReference type="RefSeq" id="WP_098061479.1">
    <property type="nucleotide sequence ID" value="NZ_PDEP01000003.1"/>
</dbReference>
<dbReference type="GO" id="GO:0046872">
    <property type="term" value="F:metal ion binding"/>
    <property type="evidence" value="ECO:0007669"/>
    <property type="project" value="UniProtKB-KW"/>
</dbReference>
<dbReference type="Gene3D" id="6.10.280.130">
    <property type="match status" value="1"/>
</dbReference>
<dbReference type="SUPFAM" id="SSF46626">
    <property type="entry name" value="Cytochrome c"/>
    <property type="match status" value="1"/>
</dbReference>
<dbReference type="InterPro" id="IPR038414">
    <property type="entry name" value="CcoP_N_sf"/>
</dbReference>
<evidence type="ECO:0000313" key="8">
    <source>
        <dbReference type="EMBL" id="PEN08438.1"/>
    </source>
</evidence>
<comment type="caution">
    <text evidence="8">The sequence shown here is derived from an EMBL/GenBank/DDBJ whole genome shotgun (WGS) entry which is preliminary data.</text>
</comment>
<name>A0A2H3P7B2_9BACT</name>
<feature type="region of interest" description="Disordered" evidence="5">
    <location>
        <begin position="196"/>
        <end position="215"/>
    </location>
</feature>
<evidence type="ECO:0000256" key="5">
    <source>
        <dbReference type="SAM" id="MobiDB-lite"/>
    </source>
</evidence>
<keyword evidence="2 4" id="KW-0479">Metal-binding</keyword>
<feature type="region of interest" description="Disordered" evidence="5">
    <location>
        <begin position="1"/>
        <end position="21"/>
    </location>
</feature>
<reference evidence="8 9" key="1">
    <citation type="submission" date="2017-10" db="EMBL/GenBank/DDBJ databases">
        <title>Draft genome of Longimonas halophila.</title>
        <authorList>
            <person name="Goh K.M."/>
            <person name="Shamsir M.S."/>
            <person name="Lim S.W."/>
        </authorList>
    </citation>
    <scope>NUCLEOTIDE SEQUENCE [LARGE SCALE GENOMIC DNA]</scope>
    <source>
        <strain evidence="8 9">KCTC 42399</strain>
    </source>
</reference>
<dbReference type="Proteomes" id="UP000221024">
    <property type="component" value="Unassembled WGS sequence"/>
</dbReference>
<proteinExistence type="predicted"/>
<keyword evidence="1 4" id="KW-0349">Heme</keyword>
<evidence type="ECO:0000256" key="2">
    <source>
        <dbReference type="ARBA" id="ARBA00022723"/>
    </source>
</evidence>
<keyword evidence="6" id="KW-1133">Transmembrane helix</keyword>
<accession>A0A2H3P7B2</accession>
<protein>
    <recommendedName>
        <fullName evidence="7">Cytochrome c domain-containing protein</fullName>
    </recommendedName>
</protein>
<dbReference type="Pfam" id="PF14715">
    <property type="entry name" value="FixP_N"/>
    <property type="match status" value="1"/>
</dbReference>
<feature type="transmembrane region" description="Helical" evidence="6">
    <location>
        <begin position="49"/>
        <end position="71"/>
    </location>
</feature>
<keyword evidence="9" id="KW-1185">Reference proteome</keyword>
<evidence type="ECO:0000256" key="6">
    <source>
        <dbReference type="SAM" id="Phobius"/>
    </source>
</evidence>
<keyword evidence="6" id="KW-0472">Membrane</keyword>
<dbReference type="Gene3D" id="1.10.760.10">
    <property type="entry name" value="Cytochrome c-like domain"/>
    <property type="match status" value="1"/>
</dbReference>
<evidence type="ECO:0000259" key="7">
    <source>
        <dbReference type="PROSITE" id="PS51007"/>
    </source>
</evidence>
<gene>
    <name evidence="8" type="ORF">CRI93_04815</name>
</gene>
<dbReference type="PROSITE" id="PS51007">
    <property type="entry name" value="CYTC"/>
    <property type="match status" value="1"/>
</dbReference>
<feature type="compositionally biased region" description="Polar residues" evidence="5">
    <location>
        <begin position="1"/>
        <end position="15"/>
    </location>
</feature>
<sequence>MSRTDPSSTDSSNTGADDGSVLYGGTSDELIQGHHYDGIQEYDNPMPGWWIWMLWATVAFSVVYVVGITYFDWINTYEDDLAAGIEEIQMIREAYAEEQGGSFEVTEASISEYVGVDEHITAGEENYQRLCASCHGEQGQGIIGPNLTDEYYLHGGSNVDLFNVLTDGVASAGMPAWEGTLSPEERAQVVAFIRSIEGTDPPDAKAPEGDPYEGG</sequence>
<evidence type="ECO:0000256" key="1">
    <source>
        <dbReference type="ARBA" id="ARBA00022617"/>
    </source>
</evidence>
<dbReference type="EMBL" id="PDEP01000003">
    <property type="protein sequence ID" value="PEN08438.1"/>
    <property type="molecule type" value="Genomic_DNA"/>
</dbReference>
<dbReference type="PANTHER" id="PTHR33751">
    <property type="entry name" value="CBB3-TYPE CYTOCHROME C OXIDASE SUBUNIT FIXP"/>
    <property type="match status" value="1"/>
</dbReference>
<evidence type="ECO:0000256" key="4">
    <source>
        <dbReference type="PROSITE-ProRule" id="PRU00433"/>
    </source>
</evidence>
<dbReference type="GO" id="GO:0009055">
    <property type="term" value="F:electron transfer activity"/>
    <property type="evidence" value="ECO:0007669"/>
    <property type="project" value="InterPro"/>
</dbReference>
<evidence type="ECO:0000313" key="9">
    <source>
        <dbReference type="Proteomes" id="UP000221024"/>
    </source>
</evidence>
<dbReference type="InterPro" id="IPR036909">
    <property type="entry name" value="Cyt_c-like_dom_sf"/>
</dbReference>
<dbReference type="InterPro" id="IPR050597">
    <property type="entry name" value="Cytochrome_c_Oxidase_Subunit"/>
</dbReference>
<dbReference type="InterPro" id="IPR009056">
    <property type="entry name" value="Cyt_c-like_dom"/>
</dbReference>
<dbReference type="Pfam" id="PF13442">
    <property type="entry name" value="Cytochrome_CBB3"/>
    <property type="match status" value="1"/>
</dbReference>
<keyword evidence="6" id="KW-0812">Transmembrane</keyword>
<dbReference type="AlphaFoldDB" id="A0A2H3P7B2"/>
<dbReference type="GO" id="GO:0020037">
    <property type="term" value="F:heme binding"/>
    <property type="evidence" value="ECO:0007669"/>
    <property type="project" value="InterPro"/>
</dbReference>
<dbReference type="OrthoDB" id="9811281at2"/>